<name>A0A6A6FWE5_9PEZI</name>
<gene>
    <name evidence="1" type="ORF">CERZMDRAFT_89608</name>
</gene>
<protein>
    <submittedName>
        <fullName evidence="1">Uncharacterized protein</fullName>
    </submittedName>
</protein>
<dbReference type="Proteomes" id="UP000799539">
    <property type="component" value="Unassembled WGS sequence"/>
</dbReference>
<proteinExistence type="predicted"/>
<reference evidence="1" key="1">
    <citation type="journal article" date="2020" name="Stud. Mycol.">
        <title>101 Dothideomycetes genomes: a test case for predicting lifestyles and emergence of pathogens.</title>
        <authorList>
            <person name="Haridas S."/>
            <person name="Albert R."/>
            <person name="Binder M."/>
            <person name="Bloem J."/>
            <person name="Labutti K."/>
            <person name="Salamov A."/>
            <person name="Andreopoulos B."/>
            <person name="Baker S."/>
            <person name="Barry K."/>
            <person name="Bills G."/>
            <person name="Bluhm B."/>
            <person name="Cannon C."/>
            <person name="Castanera R."/>
            <person name="Culley D."/>
            <person name="Daum C."/>
            <person name="Ezra D."/>
            <person name="Gonzalez J."/>
            <person name="Henrissat B."/>
            <person name="Kuo A."/>
            <person name="Liang C."/>
            <person name="Lipzen A."/>
            <person name="Lutzoni F."/>
            <person name="Magnuson J."/>
            <person name="Mondo S."/>
            <person name="Nolan M."/>
            <person name="Ohm R."/>
            <person name="Pangilinan J."/>
            <person name="Park H.-J."/>
            <person name="Ramirez L."/>
            <person name="Alfaro M."/>
            <person name="Sun H."/>
            <person name="Tritt A."/>
            <person name="Yoshinaga Y."/>
            <person name="Zwiers L.-H."/>
            <person name="Turgeon B."/>
            <person name="Goodwin S."/>
            <person name="Spatafora J."/>
            <person name="Crous P."/>
            <person name="Grigoriev I."/>
        </authorList>
    </citation>
    <scope>NUCLEOTIDE SEQUENCE</scope>
    <source>
        <strain evidence="1">SCOH1-5</strain>
    </source>
</reference>
<sequence length="125" mass="14246">MRHAHCHLVRFVGFKGWADEGIQHWAIWHQQQQHQQQQLGHATTWLGRFDSVSDHGAPPSGAYDVRWHERVGHYSSTMRRVDIKSASFVCSAPGFSSVSDHGAPPSGAYDVRWHERVGHYSSTMR</sequence>
<dbReference type="AlphaFoldDB" id="A0A6A6FWE5"/>
<keyword evidence="2" id="KW-1185">Reference proteome</keyword>
<evidence type="ECO:0000313" key="1">
    <source>
        <dbReference type="EMBL" id="KAF2217796.1"/>
    </source>
</evidence>
<accession>A0A6A6FWE5</accession>
<dbReference type="EMBL" id="ML992662">
    <property type="protein sequence ID" value="KAF2217796.1"/>
    <property type="molecule type" value="Genomic_DNA"/>
</dbReference>
<organism evidence="1 2">
    <name type="scientific">Cercospora zeae-maydis SCOH1-5</name>
    <dbReference type="NCBI Taxonomy" id="717836"/>
    <lineage>
        <taxon>Eukaryota</taxon>
        <taxon>Fungi</taxon>
        <taxon>Dikarya</taxon>
        <taxon>Ascomycota</taxon>
        <taxon>Pezizomycotina</taxon>
        <taxon>Dothideomycetes</taxon>
        <taxon>Dothideomycetidae</taxon>
        <taxon>Mycosphaerellales</taxon>
        <taxon>Mycosphaerellaceae</taxon>
        <taxon>Cercospora</taxon>
    </lineage>
</organism>
<evidence type="ECO:0000313" key="2">
    <source>
        <dbReference type="Proteomes" id="UP000799539"/>
    </source>
</evidence>